<keyword evidence="1" id="KW-0677">Repeat</keyword>
<sequence length="622" mass="69526">MRQLKQLQSQLTTRGLLSHTDTIAAVIAFCSLAPAGDLNHARQLFDRVVFPNRFMYNTLIRGCSNSSNARMESFVLLRHMMAQGLSPNNFTFPFVLKSIAEKPAFDSLLQIHCMVIKTGFASQVVVMNALLHVYVFSGHVCLARKVFDEIPHRSIVSWNSMIDGYSRIGDCSNACSVFGFMKSSGLEPDEFTITSLLSLCAESNNLEKGRILHHYVVANRMDNDLIVGNALLDMYGKCGEPALAQMCFDRMPMKNVVTWTSLVRSHATNGSLSLARCFFDQMQEKSIVSWNAMMDCYIRNDRSHQALDLFERLQTSSISPDEVTLINALSACSQIGNFFEGKRIHDRIVQSIADPSLALLNSIIDMYAKCGHLEAAFHLFTSLNTKNVVSWNVMITALAAHGKAMEAVELFKTMECSDFFPDGITFVGLLSACSHGGLLEIGRHYFEAMEAIYNVPHEIEHFACVVDLFGRSGYIGRAVEFIQSMPMKPDVVIWGALLGACRIHGDVKIGMQVMSQALRSETYGSGLFVLMLHLFCETRRWDEVRKLRKLMNEGGLRKVEGKSLIDIGGEIHEFLVEDIRHESLSKIYLAVDQLTGHLMSLATVSSSLGTLLHMEEWEVLHS</sequence>
<reference evidence="3 4" key="1">
    <citation type="journal article" date="2022" name="Nat. Plants">
        <title>Genomes of leafy and leafless Platanthera orchids illuminate the evolution of mycoheterotrophy.</title>
        <authorList>
            <person name="Li M.H."/>
            <person name="Liu K.W."/>
            <person name="Li Z."/>
            <person name="Lu H.C."/>
            <person name="Ye Q.L."/>
            <person name="Zhang D."/>
            <person name="Wang J.Y."/>
            <person name="Li Y.F."/>
            <person name="Zhong Z.M."/>
            <person name="Liu X."/>
            <person name="Yu X."/>
            <person name="Liu D.K."/>
            <person name="Tu X.D."/>
            <person name="Liu B."/>
            <person name="Hao Y."/>
            <person name="Liao X.Y."/>
            <person name="Jiang Y.T."/>
            <person name="Sun W.H."/>
            <person name="Chen J."/>
            <person name="Chen Y.Q."/>
            <person name="Ai Y."/>
            <person name="Zhai J.W."/>
            <person name="Wu S.S."/>
            <person name="Zhou Z."/>
            <person name="Hsiao Y.Y."/>
            <person name="Wu W.L."/>
            <person name="Chen Y.Y."/>
            <person name="Lin Y.F."/>
            <person name="Hsu J.L."/>
            <person name="Li C.Y."/>
            <person name="Wang Z.W."/>
            <person name="Zhao X."/>
            <person name="Zhong W.Y."/>
            <person name="Ma X.K."/>
            <person name="Ma L."/>
            <person name="Huang J."/>
            <person name="Chen G.Z."/>
            <person name="Huang M.Z."/>
            <person name="Huang L."/>
            <person name="Peng D.H."/>
            <person name="Luo Y.B."/>
            <person name="Zou S.Q."/>
            <person name="Chen S.P."/>
            <person name="Lan S."/>
            <person name="Tsai W.C."/>
            <person name="Van de Peer Y."/>
            <person name="Liu Z.J."/>
        </authorList>
    </citation>
    <scope>NUCLEOTIDE SEQUENCE [LARGE SCALE GENOMIC DNA]</scope>
    <source>
        <strain evidence="3">Lor288</strain>
    </source>
</reference>
<dbReference type="PANTHER" id="PTHR47926:SF528">
    <property type="entry name" value="PENTATRICOPEPTIDE REPEAT-CONTAINING PROTEIN"/>
    <property type="match status" value="1"/>
</dbReference>
<evidence type="ECO:0000256" key="1">
    <source>
        <dbReference type="ARBA" id="ARBA00022737"/>
    </source>
</evidence>
<evidence type="ECO:0000313" key="3">
    <source>
        <dbReference type="EMBL" id="KAK8960562.1"/>
    </source>
</evidence>
<feature type="repeat" description="PPR" evidence="2">
    <location>
        <begin position="154"/>
        <end position="188"/>
    </location>
</feature>
<dbReference type="Pfam" id="PF13041">
    <property type="entry name" value="PPR_2"/>
    <property type="match status" value="3"/>
</dbReference>
<feature type="repeat" description="PPR" evidence="2">
    <location>
        <begin position="255"/>
        <end position="285"/>
    </location>
</feature>
<feature type="repeat" description="PPR" evidence="2">
    <location>
        <begin position="286"/>
        <end position="320"/>
    </location>
</feature>
<feature type="repeat" description="PPR" evidence="2">
    <location>
        <begin position="387"/>
        <end position="421"/>
    </location>
</feature>
<dbReference type="NCBIfam" id="TIGR00756">
    <property type="entry name" value="PPR"/>
    <property type="match status" value="5"/>
</dbReference>
<dbReference type="Proteomes" id="UP001412067">
    <property type="component" value="Unassembled WGS sequence"/>
</dbReference>
<dbReference type="PANTHER" id="PTHR47926">
    <property type="entry name" value="PENTATRICOPEPTIDE REPEAT-CONTAINING PROTEIN"/>
    <property type="match status" value="1"/>
</dbReference>
<name>A0ABR2M9I3_9ASPA</name>
<dbReference type="SUPFAM" id="SSF48452">
    <property type="entry name" value="TPR-like"/>
    <property type="match status" value="1"/>
</dbReference>
<keyword evidence="4" id="KW-1185">Reference proteome</keyword>
<dbReference type="PROSITE" id="PS51375">
    <property type="entry name" value="PPR"/>
    <property type="match status" value="5"/>
</dbReference>
<dbReference type="InterPro" id="IPR011990">
    <property type="entry name" value="TPR-like_helical_dom_sf"/>
</dbReference>
<dbReference type="Gene3D" id="1.25.40.10">
    <property type="entry name" value="Tetratricopeptide repeat domain"/>
    <property type="match status" value="5"/>
</dbReference>
<comment type="caution">
    <text evidence="3">The sequence shown here is derived from an EMBL/GenBank/DDBJ whole genome shotgun (WGS) entry which is preliminary data.</text>
</comment>
<protein>
    <submittedName>
        <fullName evidence="3">Pentatricopeptide repeat-containing protein</fullName>
    </submittedName>
</protein>
<proteinExistence type="predicted"/>
<dbReference type="Pfam" id="PF01535">
    <property type="entry name" value="PPR"/>
    <property type="match status" value="2"/>
</dbReference>
<accession>A0ABR2M9I3</accession>
<evidence type="ECO:0000313" key="4">
    <source>
        <dbReference type="Proteomes" id="UP001412067"/>
    </source>
</evidence>
<feature type="repeat" description="PPR" evidence="2">
    <location>
        <begin position="52"/>
        <end position="87"/>
    </location>
</feature>
<organism evidence="3 4">
    <name type="scientific">Platanthera guangdongensis</name>
    <dbReference type="NCBI Taxonomy" id="2320717"/>
    <lineage>
        <taxon>Eukaryota</taxon>
        <taxon>Viridiplantae</taxon>
        <taxon>Streptophyta</taxon>
        <taxon>Embryophyta</taxon>
        <taxon>Tracheophyta</taxon>
        <taxon>Spermatophyta</taxon>
        <taxon>Magnoliopsida</taxon>
        <taxon>Liliopsida</taxon>
        <taxon>Asparagales</taxon>
        <taxon>Orchidaceae</taxon>
        <taxon>Orchidoideae</taxon>
        <taxon>Orchideae</taxon>
        <taxon>Orchidinae</taxon>
        <taxon>Platanthera</taxon>
    </lineage>
</organism>
<dbReference type="EMBL" id="JBBWWR010000010">
    <property type="protein sequence ID" value="KAK8960562.1"/>
    <property type="molecule type" value="Genomic_DNA"/>
</dbReference>
<evidence type="ECO:0000256" key="2">
    <source>
        <dbReference type="PROSITE-ProRule" id="PRU00708"/>
    </source>
</evidence>
<dbReference type="InterPro" id="IPR002885">
    <property type="entry name" value="PPR_rpt"/>
</dbReference>
<gene>
    <name evidence="3" type="primary">PCMP-E28</name>
    <name evidence="3" type="ORF">KSP40_PGU008355</name>
</gene>
<dbReference type="InterPro" id="IPR046960">
    <property type="entry name" value="PPR_At4g14850-like_plant"/>
</dbReference>